<evidence type="ECO:0000313" key="2">
    <source>
        <dbReference type="Proteomes" id="UP000504609"/>
    </source>
</evidence>
<dbReference type="Pfam" id="PF00481">
    <property type="entry name" value="PP2C"/>
    <property type="match status" value="2"/>
</dbReference>
<dbReference type="GeneID" id="111464321"/>
<protein>
    <recommendedName>
        <fullName evidence="1">PPM-type phosphatase domain-containing protein</fullName>
    </recommendedName>
</protein>
<dbReference type="CDD" id="cd00143">
    <property type="entry name" value="PP2Cc"/>
    <property type="match status" value="1"/>
</dbReference>
<evidence type="ECO:0000313" key="3">
    <source>
        <dbReference type="RefSeq" id="XP_022964240.1"/>
    </source>
</evidence>
<name>A0A6J1HK99_CUCMO</name>
<feature type="domain" description="PPM-type phosphatase" evidence="1">
    <location>
        <begin position="46"/>
        <end position="271"/>
    </location>
</feature>
<dbReference type="SUPFAM" id="SSF81606">
    <property type="entry name" value="PP2C-like"/>
    <property type="match status" value="1"/>
</dbReference>
<dbReference type="Proteomes" id="UP000504609">
    <property type="component" value="Unplaced"/>
</dbReference>
<sequence>MGLKDIRHKLKAFQFGKLMMRNTRKKRRPSSVSVSKQSWMAPVTHGYHVVADQSCSSIWEEESENDSVVVQREQIEGVELWFFGVFDPKIGDKVIKFMQTHFFNMNFKECQMKGKGTEAMKKAHQSAKTKTRDENEGKGPWRMGSASVLVIDGDKLVISCMGDYRAIVCEDGVAHQISCDYHSSKQHWHRRLTLGMKLRTSSEIVVATKRVYSETEFMVLGSNGVWEVMKNQEVVNLIRHMEDPQEAAECLAKEASTRMSKSNISCLVIRFD</sequence>
<dbReference type="InterPro" id="IPR036457">
    <property type="entry name" value="PPM-type-like_dom_sf"/>
</dbReference>
<proteinExistence type="predicted"/>
<organism evidence="2 3">
    <name type="scientific">Cucurbita moschata</name>
    <name type="common">Winter crookneck squash</name>
    <name type="synonym">Cucurbita pepo var. moschata</name>
    <dbReference type="NCBI Taxonomy" id="3662"/>
    <lineage>
        <taxon>Eukaryota</taxon>
        <taxon>Viridiplantae</taxon>
        <taxon>Streptophyta</taxon>
        <taxon>Embryophyta</taxon>
        <taxon>Tracheophyta</taxon>
        <taxon>Spermatophyta</taxon>
        <taxon>Magnoliopsida</taxon>
        <taxon>eudicotyledons</taxon>
        <taxon>Gunneridae</taxon>
        <taxon>Pentapetalae</taxon>
        <taxon>rosids</taxon>
        <taxon>fabids</taxon>
        <taxon>Cucurbitales</taxon>
        <taxon>Cucurbitaceae</taxon>
        <taxon>Cucurbiteae</taxon>
        <taxon>Cucurbita</taxon>
    </lineage>
</organism>
<dbReference type="GO" id="GO:0004722">
    <property type="term" value="F:protein serine/threonine phosphatase activity"/>
    <property type="evidence" value="ECO:0007669"/>
    <property type="project" value="InterPro"/>
</dbReference>
<dbReference type="InterPro" id="IPR015655">
    <property type="entry name" value="PP2C"/>
</dbReference>
<dbReference type="InterPro" id="IPR001932">
    <property type="entry name" value="PPM-type_phosphatase-like_dom"/>
</dbReference>
<dbReference type="AlphaFoldDB" id="A0A6J1HK99"/>
<evidence type="ECO:0000259" key="1">
    <source>
        <dbReference type="PROSITE" id="PS51746"/>
    </source>
</evidence>
<dbReference type="RefSeq" id="XP_022964240.1">
    <property type="nucleotide sequence ID" value="XM_023108472.1"/>
</dbReference>
<dbReference type="SMART" id="SM00332">
    <property type="entry name" value="PP2Cc"/>
    <property type="match status" value="1"/>
</dbReference>
<gene>
    <name evidence="3" type="primary">LOC111464321</name>
</gene>
<dbReference type="PANTHER" id="PTHR47992">
    <property type="entry name" value="PROTEIN PHOSPHATASE"/>
    <property type="match status" value="1"/>
</dbReference>
<keyword evidence="2" id="KW-1185">Reference proteome</keyword>
<dbReference type="PROSITE" id="PS51746">
    <property type="entry name" value="PPM_2"/>
    <property type="match status" value="1"/>
</dbReference>
<dbReference type="Gene3D" id="3.60.40.10">
    <property type="entry name" value="PPM-type phosphatase domain"/>
    <property type="match status" value="2"/>
</dbReference>
<accession>A0A6J1HK99</accession>
<dbReference type="KEGG" id="cmos:111464321"/>
<reference evidence="3" key="1">
    <citation type="submission" date="2025-08" db="UniProtKB">
        <authorList>
            <consortium name="RefSeq"/>
        </authorList>
    </citation>
    <scope>IDENTIFICATION</scope>
    <source>
        <tissue evidence="3">Young leaves</tissue>
    </source>
</reference>